<sequence length="255" mass="29195">MPMLIVKRIVFTLVVSFLVGCVTVTDKPNTAKFDNIKASEARISLGLGYLEEGNMIKARENLEMAVKYAPSYYRALNSVAYYYQKVGENELAEQAYEDALDSSPKNGDVLNNYGAFLCRQGEYEKADEFFNRAIEQPYYYLVAASYENAGLCSLKSGNEEKAAAYFSRALDHDPGRARSLLQLAELEIEKDKFSDARVRLFKFNKRYGYRPVSLGLLIKLEHKDNNSELVSKYGDILKTKYPDSIQYQKYRQNEY</sequence>
<dbReference type="SMART" id="SM00386">
    <property type="entry name" value="HAT"/>
    <property type="match status" value="3"/>
</dbReference>
<dbReference type="PANTHER" id="PTHR44809">
    <property type="match status" value="1"/>
</dbReference>
<comment type="caution">
    <text evidence="2">The sequence shown here is derived from an EMBL/GenBank/DDBJ whole genome shotgun (WGS) entry which is preliminary data.</text>
</comment>
<evidence type="ECO:0000313" key="2">
    <source>
        <dbReference type="EMBL" id="RCS72656.1"/>
    </source>
</evidence>
<dbReference type="PROSITE" id="PS50005">
    <property type="entry name" value="TPR"/>
    <property type="match status" value="3"/>
</dbReference>
<dbReference type="OrthoDB" id="9814042at2"/>
<dbReference type="Pfam" id="PF13181">
    <property type="entry name" value="TPR_8"/>
    <property type="match status" value="1"/>
</dbReference>
<feature type="repeat" description="TPR" evidence="1">
    <location>
        <begin position="143"/>
        <end position="176"/>
    </location>
</feature>
<dbReference type="EMBL" id="QPGL01000001">
    <property type="protein sequence ID" value="RCS72656.1"/>
    <property type="molecule type" value="Genomic_DNA"/>
</dbReference>
<proteinExistence type="predicted"/>
<gene>
    <name evidence="2" type="ORF">CIK83_02970</name>
</gene>
<organism evidence="2 3">
    <name type="scientific">Vibrio casei</name>
    <dbReference type="NCBI Taxonomy" id="673372"/>
    <lineage>
        <taxon>Bacteria</taxon>
        <taxon>Pseudomonadati</taxon>
        <taxon>Pseudomonadota</taxon>
        <taxon>Gammaproteobacteria</taxon>
        <taxon>Vibrionales</taxon>
        <taxon>Vibrionaceae</taxon>
        <taxon>Vibrio</taxon>
    </lineage>
</organism>
<feature type="repeat" description="TPR" evidence="1">
    <location>
        <begin position="73"/>
        <end position="106"/>
    </location>
</feature>
<dbReference type="AlphaFoldDB" id="A0A368LLJ2"/>
<dbReference type="PROSITE" id="PS51257">
    <property type="entry name" value="PROKAR_LIPOPROTEIN"/>
    <property type="match status" value="1"/>
</dbReference>
<evidence type="ECO:0000256" key="1">
    <source>
        <dbReference type="PROSITE-ProRule" id="PRU00339"/>
    </source>
</evidence>
<dbReference type="GeneID" id="303187861"/>
<protein>
    <submittedName>
        <fullName evidence="2">Type IV pilus biogenesis/stability protein PilW</fullName>
    </submittedName>
</protein>
<feature type="repeat" description="TPR" evidence="1">
    <location>
        <begin position="39"/>
        <end position="72"/>
    </location>
</feature>
<name>A0A368LLJ2_9VIBR</name>
<evidence type="ECO:0000313" key="3">
    <source>
        <dbReference type="Proteomes" id="UP000252479"/>
    </source>
</evidence>
<dbReference type="GO" id="GO:0006396">
    <property type="term" value="P:RNA processing"/>
    <property type="evidence" value="ECO:0007669"/>
    <property type="project" value="InterPro"/>
</dbReference>
<dbReference type="Pfam" id="PF13424">
    <property type="entry name" value="TPR_12"/>
    <property type="match status" value="1"/>
</dbReference>
<dbReference type="PANTHER" id="PTHR44809:SF1">
    <property type="entry name" value="PROTEIN O-MANNOSYL-TRANSFERASE TMTC1"/>
    <property type="match status" value="1"/>
</dbReference>
<dbReference type="NCBIfam" id="TIGR02521">
    <property type="entry name" value="type_IV_pilW"/>
    <property type="match status" value="1"/>
</dbReference>
<dbReference type="Gene3D" id="1.25.40.10">
    <property type="entry name" value="Tetratricopeptide repeat domain"/>
    <property type="match status" value="1"/>
</dbReference>
<dbReference type="SMART" id="SM00028">
    <property type="entry name" value="TPR"/>
    <property type="match status" value="4"/>
</dbReference>
<dbReference type="InterPro" id="IPR019734">
    <property type="entry name" value="TPR_rpt"/>
</dbReference>
<keyword evidence="3" id="KW-1185">Reference proteome</keyword>
<dbReference type="InterPro" id="IPR013360">
    <property type="entry name" value="Pilus_4_PilW"/>
</dbReference>
<reference evidence="2 3" key="1">
    <citation type="journal article" date="2017" name="Elife">
        <title>Extensive horizontal gene transfer in cheese-associated bacteria.</title>
        <authorList>
            <person name="Bonham K.S."/>
            <person name="Wolfe B.E."/>
            <person name="Dutton R.J."/>
        </authorList>
    </citation>
    <scope>NUCLEOTIDE SEQUENCE [LARGE SCALE GENOMIC DNA]</scope>
    <source>
        <strain evidence="2 3">JB196</strain>
    </source>
</reference>
<dbReference type="Proteomes" id="UP000252479">
    <property type="component" value="Unassembled WGS sequence"/>
</dbReference>
<dbReference type="SUPFAM" id="SSF48452">
    <property type="entry name" value="TPR-like"/>
    <property type="match status" value="1"/>
</dbReference>
<accession>A0A368LLJ2</accession>
<dbReference type="InterPro" id="IPR011990">
    <property type="entry name" value="TPR-like_helical_dom_sf"/>
</dbReference>
<dbReference type="RefSeq" id="WP_086959432.1">
    <property type="nucleotide sequence ID" value="NZ_AP018680.1"/>
</dbReference>
<dbReference type="InterPro" id="IPR052943">
    <property type="entry name" value="TMTC_O-mannosyl-trnsfr"/>
</dbReference>
<dbReference type="InterPro" id="IPR003107">
    <property type="entry name" value="HAT"/>
</dbReference>
<keyword evidence="1" id="KW-0802">TPR repeat</keyword>